<feature type="modified residue" description="4-aspartylphosphate" evidence="6">
    <location>
        <position position="56"/>
    </location>
</feature>
<dbReference type="Pfam" id="PF00072">
    <property type="entry name" value="Response_reg"/>
    <property type="match status" value="1"/>
</dbReference>
<feature type="domain" description="Response regulatory" evidence="8">
    <location>
        <begin position="7"/>
        <end position="121"/>
    </location>
</feature>
<dbReference type="SUPFAM" id="SSF52172">
    <property type="entry name" value="CheY-like"/>
    <property type="match status" value="1"/>
</dbReference>
<feature type="DNA-binding region" description="OmpR/PhoB-type" evidence="7">
    <location>
        <begin position="138"/>
        <end position="238"/>
    </location>
</feature>
<dbReference type="GO" id="GO:0003677">
    <property type="term" value="F:DNA binding"/>
    <property type="evidence" value="ECO:0007669"/>
    <property type="project" value="UniProtKB-KW"/>
</dbReference>
<keyword evidence="4 7" id="KW-0238">DNA-binding</keyword>
<organism evidence="10 11">
    <name type="scientific">Paenibacillus glycanilyticus</name>
    <dbReference type="NCBI Taxonomy" id="126569"/>
    <lineage>
        <taxon>Bacteria</taxon>
        <taxon>Bacillati</taxon>
        <taxon>Bacillota</taxon>
        <taxon>Bacilli</taxon>
        <taxon>Bacillales</taxon>
        <taxon>Paenibacillaceae</taxon>
        <taxon>Paenibacillus</taxon>
    </lineage>
</organism>
<sequence>MGMQRTTILIAEDDPDIAELIALHLGKEGYQLLKAADGREAVRLVQTNIIDLVILDIMMPHMDGYEVVRVIREQQYRMPIIFLSAKTSDFDKISGLVMGADDYMTKPFNPMELLARVNAQLRRFRQLNQPVAAPSHASSAIVAGGLTIDQEQRTVTLYNDRIDLTPKEFDILHLLASHPKKVFSAEHIFQQVWGEAYYESGGNTVMVHIRTLRKKLGEDKQHQQWIKTVWGVGYAFQG</sequence>
<evidence type="ECO:0000256" key="5">
    <source>
        <dbReference type="ARBA" id="ARBA00023163"/>
    </source>
</evidence>
<keyword evidence="3" id="KW-0805">Transcription regulation</keyword>
<evidence type="ECO:0000256" key="3">
    <source>
        <dbReference type="ARBA" id="ARBA00023015"/>
    </source>
</evidence>
<comment type="caution">
    <text evidence="10">The sequence shown here is derived from an EMBL/GenBank/DDBJ whole genome shotgun (WGS) entry which is preliminary data.</text>
</comment>
<dbReference type="SMART" id="SM00862">
    <property type="entry name" value="Trans_reg_C"/>
    <property type="match status" value="1"/>
</dbReference>
<dbReference type="CDD" id="cd00383">
    <property type="entry name" value="trans_reg_C"/>
    <property type="match status" value="1"/>
</dbReference>
<dbReference type="InterPro" id="IPR039420">
    <property type="entry name" value="WalR-like"/>
</dbReference>
<evidence type="ECO:0000256" key="6">
    <source>
        <dbReference type="PROSITE-ProRule" id="PRU00169"/>
    </source>
</evidence>
<keyword evidence="2" id="KW-0902">Two-component regulatory system</keyword>
<evidence type="ECO:0000259" key="8">
    <source>
        <dbReference type="PROSITE" id="PS50110"/>
    </source>
</evidence>
<dbReference type="Pfam" id="PF00486">
    <property type="entry name" value="Trans_reg_C"/>
    <property type="match status" value="1"/>
</dbReference>
<keyword evidence="5" id="KW-0804">Transcription</keyword>
<dbReference type="PROSITE" id="PS51755">
    <property type="entry name" value="OMPR_PHOB"/>
    <property type="match status" value="1"/>
</dbReference>
<dbReference type="PANTHER" id="PTHR48111">
    <property type="entry name" value="REGULATOR OF RPOS"/>
    <property type="match status" value="1"/>
</dbReference>
<evidence type="ECO:0000256" key="7">
    <source>
        <dbReference type="PROSITE-ProRule" id="PRU01091"/>
    </source>
</evidence>
<protein>
    <submittedName>
        <fullName evidence="10">DNA-binding response regulator</fullName>
    </submittedName>
</protein>
<dbReference type="Gene3D" id="6.10.250.690">
    <property type="match status" value="1"/>
</dbReference>
<dbReference type="InterPro" id="IPR001867">
    <property type="entry name" value="OmpR/PhoB-type_DNA-bd"/>
</dbReference>
<dbReference type="Gene3D" id="1.10.10.10">
    <property type="entry name" value="Winged helix-like DNA-binding domain superfamily/Winged helix DNA-binding domain"/>
    <property type="match status" value="1"/>
</dbReference>
<keyword evidence="1 6" id="KW-0597">Phosphoprotein</keyword>
<evidence type="ECO:0000256" key="1">
    <source>
        <dbReference type="ARBA" id="ARBA00022553"/>
    </source>
</evidence>
<dbReference type="InterPro" id="IPR036388">
    <property type="entry name" value="WH-like_DNA-bd_sf"/>
</dbReference>
<keyword evidence="11" id="KW-1185">Reference proteome</keyword>
<dbReference type="Proteomes" id="UP001285921">
    <property type="component" value="Unassembled WGS sequence"/>
</dbReference>
<accession>A0ABQ6NEQ3</accession>
<dbReference type="InterPro" id="IPR011006">
    <property type="entry name" value="CheY-like_superfamily"/>
</dbReference>
<evidence type="ECO:0000256" key="4">
    <source>
        <dbReference type="ARBA" id="ARBA00023125"/>
    </source>
</evidence>
<feature type="domain" description="OmpR/PhoB-type" evidence="9">
    <location>
        <begin position="138"/>
        <end position="238"/>
    </location>
</feature>
<dbReference type="PROSITE" id="PS50110">
    <property type="entry name" value="RESPONSE_REGULATORY"/>
    <property type="match status" value="1"/>
</dbReference>
<evidence type="ECO:0000259" key="9">
    <source>
        <dbReference type="PROSITE" id="PS51755"/>
    </source>
</evidence>
<dbReference type="EMBL" id="BTCL01000002">
    <property type="protein sequence ID" value="GMK43580.1"/>
    <property type="molecule type" value="Genomic_DNA"/>
</dbReference>
<dbReference type="SMART" id="SM00448">
    <property type="entry name" value="REC"/>
    <property type="match status" value="1"/>
</dbReference>
<reference evidence="10 11" key="1">
    <citation type="submission" date="2023-05" db="EMBL/GenBank/DDBJ databases">
        <title>Draft genome of Paenibacillus sp. CCS26.</title>
        <authorList>
            <person name="Akita H."/>
            <person name="Shinto Y."/>
            <person name="Kimura Z."/>
        </authorList>
    </citation>
    <scope>NUCLEOTIDE SEQUENCE [LARGE SCALE GENOMIC DNA]</scope>
    <source>
        <strain evidence="10 11">CCS26</strain>
    </source>
</reference>
<evidence type="ECO:0000313" key="11">
    <source>
        <dbReference type="Proteomes" id="UP001285921"/>
    </source>
</evidence>
<name>A0ABQ6NEQ3_9BACL</name>
<evidence type="ECO:0000256" key="2">
    <source>
        <dbReference type="ARBA" id="ARBA00023012"/>
    </source>
</evidence>
<proteinExistence type="predicted"/>
<evidence type="ECO:0000313" key="10">
    <source>
        <dbReference type="EMBL" id="GMK43580.1"/>
    </source>
</evidence>
<dbReference type="InterPro" id="IPR001789">
    <property type="entry name" value="Sig_transdc_resp-reg_receiver"/>
</dbReference>
<dbReference type="Gene3D" id="3.40.50.2300">
    <property type="match status" value="1"/>
</dbReference>
<dbReference type="PANTHER" id="PTHR48111:SF2">
    <property type="entry name" value="RESPONSE REGULATOR SAER"/>
    <property type="match status" value="1"/>
</dbReference>
<gene>
    <name evidence="10" type="primary">vanR</name>
    <name evidence="10" type="ORF">PghCCS26_07070</name>
</gene>